<protein>
    <recommendedName>
        <fullName evidence="5">DNA-directed RNA polymerase III subunit RPC3</fullName>
        <shortName evidence="5">RNA polymerase III subunit C3</shortName>
    </recommendedName>
</protein>
<comment type="subunit">
    <text evidence="5">Component of the RNA polymerase III (Pol III) complex consisting of 17 subunits.</text>
</comment>
<proteinExistence type="inferred from homology"/>
<keyword evidence="2 5" id="KW-0240">DNA-directed RNA polymerase</keyword>
<evidence type="ECO:0000256" key="1">
    <source>
        <dbReference type="ARBA" id="ARBA00004123"/>
    </source>
</evidence>
<organism evidence="7 8">
    <name type="scientific">Rhodosorus marinus</name>
    <dbReference type="NCBI Taxonomy" id="101924"/>
    <lineage>
        <taxon>Eukaryota</taxon>
        <taxon>Rhodophyta</taxon>
        <taxon>Stylonematophyceae</taxon>
        <taxon>Stylonematales</taxon>
        <taxon>Stylonemataceae</taxon>
        <taxon>Rhodosorus</taxon>
    </lineage>
</organism>
<evidence type="ECO:0000313" key="8">
    <source>
        <dbReference type="Proteomes" id="UP001157974"/>
    </source>
</evidence>
<comment type="function">
    <text evidence="5">DNA-dependent RNA polymerase catalyzes the transcription of DNA into RNA using the four ribonucleoside triphosphates as substrates. Specific core component of RNA polymerase III which synthesizes small RNAs, such as 5S rRNA and tRNAs.</text>
</comment>
<dbReference type="PANTHER" id="PTHR12949">
    <property type="entry name" value="RNA POLYMERASE III DNA DIRECTED -RELATED"/>
    <property type="match status" value="1"/>
</dbReference>
<evidence type="ECO:0000256" key="2">
    <source>
        <dbReference type="ARBA" id="ARBA00022478"/>
    </source>
</evidence>
<dbReference type="InterPro" id="IPR055207">
    <property type="entry name" value="POLR3C_WHD"/>
</dbReference>
<keyword evidence="3 5" id="KW-0804">Transcription</keyword>
<dbReference type="PANTHER" id="PTHR12949:SF0">
    <property type="entry name" value="DNA-DIRECTED RNA POLYMERASE III SUBUNIT RPC3"/>
    <property type="match status" value="1"/>
</dbReference>
<dbReference type="InterPro" id="IPR039748">
    <property type="entry name" value="RPC3"/>
</dbReference>
<reference evidence="7 8" key="1">
    <citation type="journal article" date="2023" name="Nat. Commun.">
        <title>Origin of minicircular mitochondrial genomes in red algae.</title>
        <authorList>
            <person name="Lee Y."/>
            <person name="Cho C.H."/>
            <person name="Lee Y.M."/>
            <person name="Park S.I."/>
            <person name="Yang J.H."/>
            <person name="West J.A."/>
            <person name="Bhattacharya D."/>
            <person name="Yoon H.S."/>
        </authorList>
    </citation>
    <scope>NUCLEOTIDE SEQUENCE [LARGE SCALE GENOMIC DNA]</scope>
    <source>
        <strain evidence="7 8">CCMP1338</strain>
        <tissue evidence="7">Whole cell</tissue>
    </source>
</reference>
<name>A0AAV8UZ23_9RHOD</name>
<keyword evidence="4 5" id="KW-0539">Nucleus</keyword>
<sequence>MDIPKVVGIVVERDFGVFVELVASELVSSGGCTERELVKRLEEKDGGGQVQRALMTLARNGLVHKDDGGKFRADVSTINLRWRFPYFSVMVAEEFGEEAQLVVELLLVHGKVTSKQLFTDERVGSGRISALETLISNRVLEPEKLAAFETSEHPPAKRMRSSTEVPKTLSIKINSREEALIPIPDKTDSDTTWKLRLSQFHLMACNKICTDLVRQTIDVQAGAVVEAVLKKTLLKEESISSSSFQSVSEATIVQDLKDSGTSVDRSALDGKIELMCRPDIGYLRRFGDQLHAEVTTMLNIVRRKTAEEIILKRFGPEARRMFSLLMHKKKLEAKHAAELSMLNQRKAREMLFKLHDAGYATVQEVPRTSDFKQSKCIYIWSVNLPEAYKRIAQHIDRSCLNLYRRLKTMEEEPREKQDADFRRKQKEFIEVSILRLQINLMLFRDLK</sequence>
<comment type="subcellular location">
    <subcellularLocation>
        <location evidence="1 5">Nucleus</location>
    </subcellularLocation>
</comment>
<accession>A0AAV8UZ23</accession>
<feature type="domain" description="DNA-directed RNA polymerase III subunit RPC3 winged-helix" evidence="6">
    <location>
        <begin position="307"/>
        <end position="382"/>
    </location>
</feature>
<dbReference type="GO" id="GO:0005666">
    <property type="term" value="C:RNA polymerase III complex"/>
    <property type="evidence" value="ECO:0007669"/>
    <property type="project" value="UniProtKB-UniRule"/>
</dbReference>
<gene>
    <name evidence="7" type="ORF">NDN08_003352</name>
</gene>
<dbReference type="InterPro" id="IPR036388">
    <property type="entry name" value="WH-like_DNA-bd_sf"/>
</dbReference>
<dbReference type="GO" id="GO:0003697">
    <property type="term" value="F:single-stranded DNA binding"/>
    <property type="evidence" value="ECO:0007669"/>
    <property type="project" value="UniProtKB-UniRule"/>
</dbReference>
<evidence type="ECO:0000256" key="3">
    <source>
        <dbReference type="ARBA" id="ARBA00023163"/>
    </source>
</evidence>
<evidence type="ECO:0000256" key="5">
    <source>
        <dbReference type="RuleBase" id="RU367076"/>
    </source>
</evidence>
<evidence type="ECO:0000259" key="6">
    <source>
        <dbReference type="Pfam" id="PF22536"/>
    </source>
</evidence>
<evidence type="ECO:0000256" key="4">
    <source>
        <dbReference type="ARBA" id="ARBA00023242"/>
    </source>
</evidence>
<keyword evidence="8" id="KW-1185">Reference proteome</keyword>
<dbReference type="EMBL" id="JAMWBK010000003">
    <property type="protein sequence ID" value="KAJ8906868.1"/>
    <property type="molecule type" value="Genomic_DNA"/>
</dbReference>
<evidence type="ECO:0000313" key="7">
    <source>
        <dbReference type="EMBL" id="KAJ8906868.1"/>
    </source>
</evidence>
<dbReference type="Pfam" id="PF22536">
    <property type="entry name" value="WHD_POLR3C"/>
    <property type="match status" value="1"/>
</dbReference>
<comment type="similarity">
    <text evidence="5">Belongs to the eukaryotic RPC3/POLR3C RNA polymerase subunit family.</text>
</comment>
<dbReference type="Proteomes" id="UP001157974">
    <property type="component" value="Unassembled WGS sequence"/>
</dbReference>
<comment type="caution">
    <text evidence="7">The sequence shown here is derived from an EMBL/GenBank/DDBJ whole genome shotgun (WGS) entry which is preliminary data.</text>
</comment>
<dbReference type="Gene3D" id="1.10.10.10">
    <property type="entry name" value="Winged helix-like DNA-binding domain superfamily/Winged helix DNA-binding domain"/>
    <property type="match status" value="4"/>
</dbReference>
<dbReference type="AlphaFoldDB" id="A0AAV8UZ23"/>